<dbReference type="AlphaFoldDB" id="A0A370FYE9"/>
<organism evidence="2 3">
    <name type="scientific">Falsibacillus pallidus</name>
    <dbReference type="NCBI Taxonomy" id="493781"/>
    <lineage>
        <taxon>Bacteria</taxon>
        <taxon>Bacillati</taxon>
        <taxon>Bacillota</taxon>
        <taxon>Bacilli</taxon>
        <taxon>Bacillales</taxon>
        <taxon>Bacillaceae</taxon>
        <taxon>Falsibacillus</taxon>
    </lineage>
</organism>
<comment type="caution">
    <text evidence="2">The sequence shown here is derived from an EMBL/GenBank/DDBJ whole genome shotgun (WGS) entry which is preliminary data.</text>
</comment>
<dbReference type="Proteomes" id="UP000255326">
    <property type="component" value="Unassembled WGS sequence"/>
</dbReference>
<name>A0A370FYE9_9BACI</name>
<sequence>MRGWKDMLIRKARLEDAEQIAEVHVESWRQSYKGIVNEPYLQSLKVEPRFKLWSQVLQNDHSVYVAQADGIVSGFASFGKERSGEFGIDGELYAIYLLDSIKRKGAGTDLLSVGVEDLLQRGFQSMNVWVLKENPSIKFYESFNPIKLGEEEIEIGGEKFVEVCYGWNNLKVLYELIHERIK</sequence>
<reference evidence="2 3" key="1">
    <citation type="submission" date="2018-07" db="EMBL/GenBank/DDBJ databases">
        <title>Genomic Encyclopedia of Type Strains, Phase IV (KMG-IV): sequencing the most valuable type-strain genomes for metagenomic binning, comparative biology and taxonomic classification.</title>
        <authorList>
            <person name="Goeker M."/>
        </authorList>
    </citation>
    <scope>NUCLEOTIDE SEQUENCE [LARGE SCALE GENOMIC DNA]</scope>
    <source>
        <strain evidence="2 3">DSM 25281</strain>
    </source>
</reference>
<keyword evidence="2" id="KW-0012">Acyltransferase</keyword>
<evidence type="ECO:0000259" key="1">
    <source>
        <dbReference type="PROSITE" id="PS51186"/>
    </source>
</evidence>
<evidence type="ECO:0000313" key="2">
    <source>
        <dbReference type="EMBL" id="RDI36651.1"/>
    </source>
</evidence>
<dbReference type="PROSITE" id="PS51186">
    <property type="entry name" value="GNAT"/>
    <property type="match status" value="1"/>
</dbReference>
<feature type="domain" description="N-acetyltransferase" evidence="1">
    <location>
        <begin position="7"/>
        <end position="179"/>
    </location>
</feature>
<dbReference type="Pfam" id="PF00583">
    <property type="entry name" value="Acetyltransf_1"/>
    <property type="match status" value="1"/>
</dbReference>
<protein>
    <submittedName>
        <fullName evidence="2">L-amino acid N-acyltransferase YncA</fullName>
    </submittedName>
</protein>
<accession>A0A370FYE9</accession>
<dbReference type="GO" id="GO:0016747">
    <property type="term" value="F:acyltransferase activity, transferring groups other than amino-acyl groups"/>
    <property type="evidence" value="ECO:0007669"/>
    <property type="project" value="InterPro"/>
</dbReference>
<dbReference type="InterPro" id="IPR016181">
    <property type="entry name" value="Acyl_CoA_acyltransferase"/>
</dbReference>
<dbReference type="EMBL" id="QQAY01000027">
    <property type="protein sequence ID" value="RDI36651.1"/>
    <property type="molecule type" value="Genomic_DNA"/>
</dbReference>
<dbReference type="InterPro" id="IPR000182">
    <property type="entry name" value="GNAT_dom"/>
</dbReference>
<evidence type="ECO:0000313" key="3">
    <source>
        <dbReference type="Proteomes" id="UP000255326"/>
    </source>
</evidence>
<proteinExistence type="predicted"/>
<dbReference type="Gene3D" id="3.40.630.30">
    <property type="match status" value="1"/>
</dbReference>
<dbReference type="SUPFAM" id="SSF55729">
    <property type="entry name" value="Acyl-CoA N-acyltransferases (Nat)"/>
    <property type="match status" value="1"/>
</dbReference>
<keyword evidence="3" id="KW-1185">Reference proteome</keyword>
<keyword evidence="2" id="KW-0808">Transferase</keyword>
<gene>
    <name evidence="2" type="ORF">DFR59_1274</name>
</gene>